<protein>
    <submittedName>
        <fullName evidence="1">Uncharacterized protein</fullName>
    </submittedName>
</protein>
<keyword evidence="2" id="KW-1185">Reference proteome</keyword>
<organism evidence="1 2">
    <name type="scientific">Shimia sagamensis</name>
    <dbReference type="NCBI Taxonomy" id="1566352"/>
    <lineage>
        <taxon>Bacteria</taxon>
        <taxon>Pseudomonadati</taxon>
        <taxon>Pseudomonadota</taxon>
        <taxon>Alphaproteobacteria</taxon>
        <taxon>Rhodobacterales</taxon>
        <taxon>Roseobacteraceae</taxon>
    </lineage>
</organism>
<accession>A0ABY1PEH2</accession>
<dbReference type="Proteomes" id="UP001157961">
    <property type="component" value="Unassembled WGS sequence"/>
</dbReference>
<proteinExistence type="predicted"/>
<dbReference type="EMBL" id="FXTY01000008">
    <property type="protein sequence ID" value="SMP32043.1"/>
    <property type="molecule type" value="Genomic_DNA"/>
</dbReference>
<evidence type="ECO:0000313" key="1">
    <source>
        <dbReference type="EMBL" id="SMP32043.1"/>
    </source>
</evidence>
<comment type="caution">
    <text evidence="1">The sequence shown here is derived from an EMBL/GenBank/DDBJ whole genome shotgun (WGS) entry which is preliminary data.</text>
</comment>
<evidence type="ECO:0000313" key="2">
    <source>
        <dbReference type="Proteomes" id="UP001157961"/>
    </source>
</evidence>
<gene>
    <name evidence="1" type="ORF">SAMN06265373_108122</name>
</gene>
<reference evidence="1 2" key="1">
    <citation type="submission" date="2017-05" db="EMBL/GenBank/DDBJ databases">
        <authorList>
            <person name="Varghese N."/>
            <person name="Submissions S."/>
        </authorList>
    </citation>
    <scope>NUCLEOTIDE SEQUENCE [LARGE SCALE GENOMIC DNA]</scope>
    <source>
        <strain evidence="1 2">DSM 29734</strain>
    </source>
</reference>
<name>A0ABY1PEH2_9RHOB</name>
<sequence length="56" mass="6077">MTCACHSSNSTRITWPPLCGRGRESSFCPLTSLFNLTRCACLLAAHRVAFFDGVAV</sequence>